<dbReference type="Gene3D" id="3.10.100.10">
    <property type="entry name" value="Mannose-Binding Protein A, subunit A"/>
    <property type="match status" value="1"/>
</dbReference>
<evidence type="ECO:0000313" key="4">
    <source>
        <dbReference type="Proteomes" id="UP000792457"/>
    </source>
</evidence>
<feature type="domain" description="C-type lectin" evidence="2">
    <location>
        <begin position="1"/>
        <end position="78"/>
    </location>
</feature>
<sequence length="130" mass="14393">MYWLGGKLQEGDGKAWRWVDGSHMDFQAWLPDSGTEATPHSPLCLGVRWRQSAAPRLHPSGLHWSAEKCSTVGGYVCKKRLGIDPLAKGSPTNAGDLPKENDEKGEPKEGQPHHPCRISIYTFNCLVISR</sequence>
<evidence type="ECO:0000259" key="2">
    <source>
        <dbReference type="PROSITE" id="PS50041"/>
    </source>
</evidence>
<proteinExistence type="predicted"/>
<comment type="caution">
    <text evidence="3">The sequence shown here is derived from an EMBL/GenBank/DDBJ whole genome shotgun (WGS) entry which is preliminary data.</text>
</comment>
<feature type="compositionally biased region" description="Basic and acidic residues" evidence="1">
    <location>
        <begin position="97"/>
        <end position="112"/>
    </location>
</feature>
<keyword evidence="4" id="KW-1185">Reference proteome</keyword>
<dbReference type="Proteomes" id="UP000792457">
    <property type="component" value="Unassembled WGS sequence"/>
</dbReference>
<evidence type="ECO:0000256" key="1">
    <source>
        <dbReference type="SAM" id="MobiDB-lite"/>
    </source>
</evidence>
<dbReference type="PROSITE" id="PS50041">
    <property type="entry name" value="C_TYPE_LECTIN_2"/>
    <property type="match status" value="1"/>
</dbReference>
<dbReference type="AlphaFoldDB" id="A0A8K0PBB0"/>
<protein>
    <recommendedName>
        <fullName evidence="2">C-type lectin domain-containing protein</fullName>
    </recommendedName>
</protein>
<dbReference type="SUPFAM" id="SSF56436">
    <property type="entry name" value="C-type lectin-like"/>
    <property type="match status" value="1"/>
</dbReference>
<reference evidence="3" key="2">
    <citation type="submission" date="2017-10" db="EMBL/GenBank/DDBJ databases">
        <title>Ladona fulva Genome sequencing and assembly.</title>
        <authorList>
            <person name="Murali S."/>
            <person name="Richards S."/>
            <person name="Bandaranaike D."/>
            <person name="Bellair M."/>
            <person name="Blankenburg K."/>
            <person name="Chao H."/>
            <person name="Dinh H."/>
            <person name="Doddapaneni H."/>
            <person name="Dugan-Rocha S."/>
            <person name="Elkadiri S."/>
            <person name="Gnanaolivu R."/>
            <person name="Hernandez B."/>
            <person name="Skinner E."/>
            <person name="Javaid M."/>
            <person name="Lee S."/>
            <person name="Li M."/>
            <person name="Ming W."/>
            <person name="Munidasa M."/>
            <person name="Muniz J."/>
            <person name="Nguyen L."/>
            <person name="Hughes D."/>
            <person name="Osuji N."/>
            <person name="Pu L.-L."/>
            <person name="Puazo M."/>
            <person name="Qu C."/>
            <person name="Quiroz J."/>
            <person name="Raj R."/>
            <person name="Weissenberger G."/>
            <person name="Xin Y."/>
            <person name="Zou X."/>
            <person name="Han Y."/>
            <person name="Worley K."/>
            <person name="Muzny D."/>
            <person name="Gibbs R."/>
        </authorList>
    </citation>
    <scope>NUCLEOTIDE SEQUENCE</scope>
    <source>
        <strain evidence="3">Sampled in the wild</strain>
    </source>
</reference>
<dbReference type="CDD" id="cd00037">
    <property type="entry name" value="CLECT"/>
    <property type="match status" value="1"/>
</dbReference>
<dbReference type="OrthoDB" id="418245at2759"/>
<dbReference type="EMBL" id="KZ310628">
    <property type="protein sequence ID" value="KAG8239992.1"/>
    <property type="molecule type" value="Genomic_DNA"/>
</dbReference>
<accession>A0A8K0PBB0</accession>
<evidence type="ECO:0000313" key="3">
    <source>
        <dbReference type="EMBL" id="KAG8239992.1"/>
    </source>
</evidence>
<organism evidence="3 4">
    <name type="scientific">Ladona fulva</name>
    <name type="common">Scarce chaser dragonfly</name>
    <name type="synonym">Libellula fulva</name>
    <dbReference type="NCBI Taxonomy" id="123851"/>
    <lineage>
        <taxon>Eukaryota</taxon>
        <taxon>Metazoa</taxon>
        <taxon>Ecdysozoa</taxon>
        <taxon>Arthropoda</taxon>
        <taxon>Hexapoda</taxon>
        <taxon>Insecta</taxon>
        <taxon>Pterygota</taxon>
        <taxon>Palaeoptera</taxon>
        <taxon>Odonata</taxon>
        <taxon>Epiprocta</taxon>
        <taxon>Anisoptera</taxon>
        <taxon>Libelluloidea</taxon>
        <taxon>Libellulidae</taxon>
        <taxon>Ladona</taxon>
    </lineage>
</organism>
<feature type="region of interest" description="Disordered" evidence="1">
    <location>
        <begin position="83"/>
        <end position="113"/>
    </location>
</feature>
<dbReference type="InterPro" id="IPR016187">
    <property type="entry name" value="CTDL_fold"/>
</dbReference>
<name>A0A8K0PBB0_LADFU</name>
<dbReference type="InterPro" id="IPR016186">
    <property type="entry name" value="C-type_lectin-like/link_sf"/>
</dbReference>
<gene>
    <name evidence="3" type="ORF">J437_LFUL018635</name>
</gene>
<dbReference type="InterPro" id="IPR001304">
    <property type="entry name" value="C-type_lectin-like"/>
</dbReference>
<reference evidence="3" key="1">
    <citation type="submission" date="2013-04" db="EMBL/GenBank/DDBJ databases">
        <authorList>
            <person name="Qu J."/>
            <person name="Murali S.C."/>
            <person name="Bandaranaike D."/>
            <person name="Bellair M."/>
            <person name="Blankenburg K."/>
            <person name="Chao H."/>
            <person name="Dinh H."/>
            <person name="Doddapaneni H."/>
            <person name="Downs B."/>
            <person name="Dugan-Rocha S."/>
            <person name="Elkadiri S."/>
            <person name="Gnanaolivu R.D."/>
            <person name="Hernandez B."/>
            <person name="Javaid M."/>
            <person name="Jayaseelan J.C."/>
            <person name="Lee S."/>
            <person name="Li M."/>
            <person name="Ming W."/>
            <person name="Munidasa M."/>
            <person name="Muniz J."/>
            <person name="Nguyen L."/>
            <person name="Ongeri F."/>
            <person name="Osuji N."/>
            <person name="Pu L.-L."/>
            <person name="Puazo M."/>
            <person name="Qu C."/>
            <person name="Quiroz J."/>
            <person name="Raj R."/>
            <person name="Weissenberger G."/>
            <person name="Xin Y."/>
            <person name="Zou X."/>
            <person name="Han Y."/>
            <person name="Richards S."/>
            <person name="Worley K."/>
            <person name="Muzny D."/>
            <person name="Gibbs R."/>
        </authorList>
    </citation>
    <scope>NUCLEOTIDE SEQUENCE</scope>
    <source>
        <strain evidence="3">Sampled in the wild</strain>
    </source>
</reference>